<feature type="domain" description="Histidine kinase" evidence="4">
    <location>
        <begin position="263"/>
        <end position="359"/>
    </location>
</feature>
<evidence type="ECO:0000256" key="3">
    <source>
        <dbReference type="SAM" id="Phobius"/>
    </source>
</evidence>
<dbReference type="SMART" id="SM00387">
    <property type="entry name" value="HATPase_c"/>
    <property type="match status" value="1"/>
</dbReference>
<keyword evidence="3" id="KW-1133">Transmembrane helix</keyword>
<dbReference type="PROSITE" id="PS50109">
    <property type="entry name" value="HIS_KIN"/>
    <property type="match status" value="1"/>
</dbReference>
<sequence length="372" mass="40967">MSNNYPGWRLPATALFWTCVGVVFALPVLNNGPDWRAPLVQALTHWWAWGLLVPLIIALDVRLRFSSAEASLRLASQLMLGVVFCVIQVYVRALLAAPLALILGLDPWSRLAGIDLFTRSAGEGILWSMLVYGLIVGGWWAYQSHGRMAAAELRMERIERSYSEARLHALRLQLDPHFLFNTLNTISAQIQDEPAEARQMIEHLGDLLRVSLDPRSRHEIPLADELGFLDRYLSIQAIRFGDKLRVAVHVEDDVRHAAVPSLLLQPLVENAIRHGISRRAASGSITISARQLGRDLMITVRDDGIGLGAEALAPGGHGLGLRLTRERLQGLHADGTTSLTLANHADGGAIATARLPLRLIQQLSPCLNPCVY</sequence>
<feature type="transmembrane region" description="Helical" evidence="3">
    <location>
        <begin position="125"/>
        <end position="142"/>
    </location>
</feature>
<dbReference type="InterPro" id="IPR005467">
    <property type="entry name" value="His_kinase_dom"/>
</dbReference>
<dbReference type="Gene3D" id="3.30.565.10">
    <property type="entry name" value="Histidine kinase-like ATPase, C-terminal domain"/>
    <property type="match status" value="1"/>
</dbReference>
<dbReference type="GO" id="GO:0016301">
    <property type="term" value="F:kinase activity"/>
    <property type="evidence" value="ECO:0007669"/>
    <property type="project" value="UniProtKB-KW"/>
</dbReference>
<dbReference type="PANTHER" id="PTHR34220:SF7">
    <property type="entry name" value="SENSOR HISTIDINE KINASE YPDA"/>
    <property type="match status" value="1"/>
</dbReference>
<feature type="transmembrane region" description="Helical" evidence="3">
    <location>
        <begin position="35"/>
        <end position="57"/>
    </location>
</feature>
<dbReference type="InterPro" id="IPR050640">
    <property type="entry name" value="Bact_2-comp_sensor_kinase"/>
</dbReference>
<evidence type="ECO:0000256" key="1">
    <source>
        <dbReference type="ARBA" id="ARBA00000085"/>
    </source>
</evidence>
<feature type="transmembrane region" description="Helical" evidence="3">
    <location>
        <begin position="78"/>
        <end position="105"/>
    </location>
</feature>
<keyword evidence="5" id="KW-0418">Kinase</keyword>
<name>A0ABX6ME44_9BURK</name>
<dbReference type="SUPFAM" id="SSF55874">
    <property type="entry name" value="ATPase domain of HSP90 chaperone/DNA topoisomerase II/histidine kinase"/>
    <property type="match status" value="1"/>
</dbReference>
<gene>
    <name evidence="5" type="ORF">HH213_22455</name>
</gene>
<dbReference type="PANTHER" id="PTHR34220">
    <property type="entry name" value="SENSOR HISTIDINE KINASE YPDA"/>
    <property type="match status" value="1"/>
</dbReference>
<dbReference type="Proteomes" id="UP000503117">
    <property type="component" value="Chromosome"/>
</dbReference>
<dbReference type="EMBL" id="CP051684">
    <property type="protein sequence ID" value="QJD92606.1"/>
    <property type="molecule type" value="Genomic_DNA"/>
</dbReference>
<reference evidence="5 6" key="1">
    <citation type="submission" date="2020-04" db="EMBL/GenBank/DDBJ databases">
        <title>Genome sequencing of novel species.</title>
        <authorList>
            <person name="Heo J."/>
            <person name="Kim S.-J."/>
            <person name="Kim J.-S."/>
            <person name="Hong S.-B."/>
            <person name="Kwon S.-W."/>
        </authorList>
    </citation>
    <scope>NUCLEOTIDE SEQUENCE [LARGE SCALE GENOMIC DNA]</scope>
    <source>
        <strain evidence="5 6">AF9R3</strain>
    </source>
</reference>
<keyword evidence="3" id="KW-0472">Membrane</keyword>
<comment type="catalytic activity">
    <reaction evidence="1">
        <text>ATP + protein L-histidine = ADP + protein N-phospho-L-histidine.</text>
        <dbReference type="EC" id="2.7.13.3"/>
    </reaction>
</comment>
<accession>A0ABX6ME44</accession>
<keyword evidence="6" id="KW-1185">Reference proteome</keyword>
<organism evidence="5 6">
    <name type="scientific">Duganella dendranthematis</name>
    <dbReference type="NCBI Taxonomy" id="2728021"/>
    <lineage>
        <taxon>Bacteria</taxon>
        <taxon>Pseudomonadati</taxon>
        <taxon>Pseudomonadota</taxon>
        <taxon>Betaproteobacteria</taxon>
        <taxon>Burkholderiales</taxon>
        <taxon>Oxalobacteraceae</taxon>
        <taxon>Telluria group</taxon>
        <taxon>Duganella</taxon>
    </lineage>
</organism>
<keyword evidence="3" id="KW-0812">Transmembrane</keyword>
<evidence type="ECO:0000313" key="5">
    <source>
        <dbReference type="EMBL" id="QJD92606.1"/>
    </source>
</evidence>
<dbReference type="InterPro" id="IPR036890">
    <property type="entry name" value="HATPase_C_sf"/>
</dbReference>
<dbReference type="Pfam" id="PF06580">
    <property type="entry name" value="His_kinase"/>
    <property type="match status" value="1"/>
</dbReference>
<dbReference type="InterPro" id="IPR004358">
    <property type="entry name" value="Sig_transdc_His_kin-like_C"/>
</dbReference>
<protein>
    <recommendedName>
        <fullName evidence="2">histidine kinase</fullName>
        <ecNumber evidence="2">2.7.13.3</ecNumber>
    </recommendedName>
</protein>
<dbReference type="Pfam" id="PF02518">
    <property type="entry name" value="HATPase_c"/>
    <property type="match status" value="1"/>
</dbReference>
<evidence type="ECO:0000259" key="4">
    <source>
        <dbReference type="PROSITE" id="PS50109"/>
    </source>
</evidence>
<dbReference type="RefSeq" id="WP_169113696.1">
    <property type="nucleotide sequence ID" value="NZ_CP051684.1"/>
</dbReference>
<evidence type="ECO:0000313" key="6">
    <source>
        <dbReference type="Proteomes" id="UP000503117"/>
    </source>
</evidence>
<dbReference type="InterPro" id="IPR003594">
    <property type="entry name" value="HATPase_dom"/>
</dbReference>
<keyword evidence="5" id="KW-0808">Transferase</keyword>
<dbReference type="InterPro" id="IPR010559">
    <property type="entry name" value="Sig_transdc_His_kin_internal"/>
</dbReference>
<evidence type="ECO:0000256" key="2">
    <source>
        <dbReference type="ARBA" id="ARBA00012438"/>
    </source>
</evidence>
<dbReference type="PRINTS" id="PR00344">
    <property type="entry name" value="BCTRLSENSOR"/>
</dbReference>
<dbReference type="EC" id="2.7.13.3" evidence="2"/>
<proteinExistence type="predicted"/>